<proteinExistence type="inferred from homology"/>
<dbReference type="InterPro" id="IPR015424">
    <property type="entry name" value="PyrdxlP-dep_Trfase"/>
</dbReference>
<dbReference type="PANTHER" id="PTHR30244:SF30">
    <property type="entry name" value="BLR5990 PROTEIN"/>
    <property type="match status" value="1"/>
</dbReference>
<dbReference type="NCBIfam" id="TIGR04181">
    <property type="entry name" value="NHT_00031"/>
    <property type="match status" value="1"/>
</dbReference>
<dbReference type="Proteomes" id="UP000640274">
    <property type="component" value="Unassembled WGS sequence"/>
</dbReference>
<dbReference type="Gene3D" id="3.40.640.10">
    <property type="entry name" value="Type I PLP-dependent aspartate aminotransferase-like (Major domain)"/>
    <property type="match status" value="1"/>
</dbReference>
<dbReference type="InterPro" id="IPR015421">
    <property type="entry name" value="PyrdxlP-dep_Trfase_major"/>
</dbReference>
<dbReference type="Pfam" id="PF01041">
    <property type="entry name" value="DegT_DnrJ_EryC1"/>
    <property type="match status" value="1"/>
</dbReference>
<evidence type="ECO:0000313" key="10">
    <source>
        <dbReference type="Proteomes" id="UP000640274"/>
    </source>
</evidence>
<dbReference type="EMBL" id="JAELUP010000003">
    <property type="protein sequence ID" value="MBJ6359974.1"/>
    <property type="molecule type" value="Genomic_DNA"/>
</dbReference>
<comment type="similarity">
    <text evidence="5 8">Belongs to the DegT/DnrJ/EryC1 family.</text>
</comment>
<evidence type="ECO:0000256" key="6">
    <source>
        <dbReference type="PIRSR" id="PIRSR000390-1"/>
    </source>
</evidence>
<accession>A0A934J1Q7</accession>
<evidence type="ECO:0000256" key="2">
    <source>
        <dbReference type="ARBA" id="ARBA00022576"/>
    </source>
</evidence>
<feature type="modified residue" description="N6-(pyridoxal phosphate)lysine" evidence="7">
    <location>
        <position position="220"/>
    </location>
</feature>
<dbReference type="CDD" id="cd00616">
    <property type="entry name" value="AHBA_syn"/>
    <property type="match status" value="1"/>
</dbReference>
<sequence>MTSHPFVQDVLERLRKVLPSGDQAHPLHAPHFAGNEWRYVKECLDTGWVSSVGAFVNRLEQDLAAYTGIKHAIAVVNGSAALHISLTLSGVEAGDEVLIPALTFVATANAVSYCGAIPHLVDSSETTLGLDPEKLDHYLRKKAVLKDRSCYNARTGRRIRAVVPMHTLGHPVDLEPLAEICAHYKLKMVEDAAESLGSFYKGRHTGSWGEIAAISLNGNKIITAGGGGALLTNDEKLARKAKHLTTTAKLPHRWNFVHDQTGFNYRLPNLNAALAVAQLERLPVMLASKRSLASAYEEAFRQAEGIRFFQEPSFAVSNYWLNALLLDESHAAHLEGVLEQTNQAGIMTRPLWTPLHQLPMLKRSPRMDLSTAESLARRVINLPSSAFLQEADGRGA</sequence>
<dbReference type="SUPFAM" id="SSF53383">
    <property type="entry name" value="PLP-dependent transferases"/>
    <property type="match status" value="1"/>
</dbReference>
<dbReference type="PANTHER" id="PTHR30244">
    <property type="entry name" value="TRANSAMINASE"/>
    <property type="match status" value="1"/>
</dbReference>
<dbReference type="InterPro" id="IPR026385">
    <property type="entry name" value="LegC-like"/>
</dbReference>
<dbReference type="AlphaFoldDB" id="A0A934J1Q7"/>
<keyword evidence="10" id="KW-1185">Reference proteome</keyword>
<feature type="active site" description="Proton acceptor" evidence="6">
    <location>
        <position position="220"/>
    </location>
</feature>
<evidence type="ECO:0000256" key="7">
    <source>
        <dbReference type="PIRSR" id="PIRSR000390-2"/>
    </source>
</evidence>
<protein>
    <submittedName>
        <fullName evidence="9">LegC family aminotransferase</fullName>
    </submittedName>
</protein>
<reference evidence="9" key="1">
    <citation type="submission" date="2020-12" db="EMBL/GenBank/DDBJ databases">
        <authorList>
            <person name="Huq M.A."/>
        </authorList>
    </citation>
    <scope>NUCLEOTIDE SEQUENCE</scope>
    <source>
        <strain evidence="9">MAHUQ-46</strain>
    </source>
</reference>
<keyword evidence="4 7" id="KW-0663">Pyridoxal phosphate</keyword>
<dbReference type="GO" id="GO:0000271">
    <property type="term" value="P:polysaccharide biosynthetic process"/>
    <property type="evidence" value="ECO:0007669"/>
    <property type="project" value="TreeGrafter"/>
</dbReference>
<dbReference type="FunFam" id="3.40.640.10:FF:000090">
    <property type="entry name" value="Pyridoxal phosphate-dependent aminotransferase"/>
    <property type="match status" value="1"/>
</dbReference>
<gene>
    <name evidence="9" type="ORF">JFN88_01385</name>
</gene>
<keyword evidence="3" id="KW-0808">Transferase</keyword>
<evidence type="ECO:0000313" key="9">
    <source>
        <dbReference type="EMBL" id="MBJ6359974.1"/>
    </source>
</evidence>
<comment type="caution">
    <text evidence="9">The sequence shown here is derived from an EMBL/GenBank/DDBJ whole genome shotgun (WGS) entry which is preliminary data.</text>
</comment>
<keyword evidence="2 9" id="KW-0032">Aminotransferase</keyword>
<dbReference type="Gene3D" id="3.90.1150.10">
    <property type="entry name" value="Aspartate Aminotransferase, domain 1"/>
    <property type="match status" value="1"/>
</dbReference>
<comment type="cofactor">
    <cofactor evidence="1">
        <name>pyridoxal 5'-phosphate</name>
        <dbReference type="ChEBI" id="CHEBI:597326"/>
    </cofactor>
</comment>
<evidence type="ECO:0000256" key="8">
    <source>
        <dbReference type="RuleBase" id="RU004508"/>
    </source>
</evidence>
<name>A0A934J1Q7_9BACL</name>
<organism evidence="9 10">
    <name type="scientific">Paenibacillus roseus</name>
    <dbReference type="NCBI Taxonomy" id="2798579"/>
    <lineage>
        <taxon>Bacteria</taxon>
        <taxon>Bacillati</taxon>
        <taxon>Bacillota</taxon>
        <taxon>Bacilli</taxon>
        <taxon>Bacillales</taxon>
        <taxon>Paenibacillaceae</taxon>
        <taxon>Paenibacillus</taxon>
    </lineage>
</organism>
<dbReference type="GO" id="GO:0030170">
    <property type="term" value="F:pyridoxal phosphate binding"/>
    <property type="evidence" value="ECO:0007669"/>
    <property type="project" value="TreeGrafter"/>
</dbReference>
<evidence type="ECO:0000256" key="1">
    <source>
        <dbReference type="ARBA" id="ARBA00001933"/>
    </source>
</evidence>
<dbReference type="GO" id="GO:0008483">
    <property type="term" value="F:transaminase activity"/>
    <property type="evidence" value="ECO:0007669"/>
    <property type="project" value="UniProtKB-KW"/>
</dbReference>
<dbReference type="PIRSF" id="PIRSF000390">
    <property type="entry name" value="PLP_StrS"/>
    <property type="match status" value="1"/>
</dbReference>
<dbReference type="InterPro" id="IPR015422">
    <property type="entry name" value="PyrdxlP-dep_Trfase_small"/>
</dbReference>
<evidence type="ECO:0000256" key="4">
    <source>
        <dbReference type="ARBA" id="ARBA00022898"/>
    </source>
</evidence>
<evidence type="ECO:0000256" key="5">
    <source>
        <dbReference type="ARBA" id="ARBA00037999"/>
    </source>
</evidence>
<evidence type="ECO:0000256" key="3">
    <source>
        <dbReference type="ARBA" id="ARBA00022679"/>
    </source>
</evidence>
<dbReference type="InterPro" id="IPR000653">
    <property type="entry name" value="DegT/StrS_aminotransferase"/>
</dbReference>
<dbReference type="RefSeq" id="WP_199017499.1">
    <property type="nucleotide sequence ID" value="NZ_JAELUP010000003.1"/>
</dbReference>